<organism evidence="1 2">
    <name type="scientific">Sharpea azabuensis</name>
    <dbReference type="NCBI Taxonomy" id="322505"/>
    <lineage>
        <taxon>Bacteria</taxon>
        <taxon>Bacillati</taxon>
        <taxon>Bacillota</taxon>
        <taxon>Erysipelotrichia</taxon>
        <taxon>Erysipelotrichales</taxon>
        <taxon>Coprobacillaceae</taxon>
        <taxon>Sharpea</taxon>
    </lineage>
</organism>
<dbReference type="eggNOG" id="ENOG5032T3Z">
    <property type="taxonomic scope" value="Bacteria"/>
</dbReference>
<gene>
    <name evidence="1" type="ORF">SAMN04487834_104213</name>
</gene>
<dbReference type="Gene3D" id="3.40.30.10">
    <property type="entry name" value="Glutaredoxin"/>
    <property type="match status" value="1"/>
</dbReference>
<protein>
    <recommendedName>
        <fullName evidence="3">Bacteriocin transport accessory protein</fullName>
    </recommendedName>
</protein>
<evidence type="ECO:0000313" key="2">
    <source>
        <dbReference type="Proteomes" id="UP000183028"/>
    </source>
</evidence>
<accession>A0A1H6V5J1</accession>
<dbReference type="EMBL" id="FNYK01000042">
    <property type="protein sequence ID" value="SEI99146.1"/>
    <property type="molecule type" value="Genomic_DNA"/>
</dbReference>
<dbReference type="SUPFAM" id="SSF52833">
    <property type="entry name" value="Thioredoxin-like"/>
    <property type="match status" value="1"/>
</dbReference>
<reference evidence="2" key="1">
    <citation type="submission" date="2016-10" db="EMBL/GenBank/DDBJ databases">
        <authorList>
            <person name="Varghese N."/>
        </authorList>
    </citation>
    <scope>NUCLEOTIDE SEQUENCE [LARGE SCALE GENOMIC DNA]</scope>
    <source>
        <strain evidence="2">DSM 20406</strain>
    </source>
</reference>
<keyword evidence="2" id="KW-1185">Reference proteome</keyword>
<evidence type="ECO:0000313" key="1">
    <source>
        <dbReference type="EMBL" id="SEI99146.1"/>
    </source>
</evidence>
<evidence type="ECO:0008006" key="3">
    <source>
        <dbReference type="Google" id="ProtNLM"/>
    </source>
</evidence>
<dbReference type="OrthoDB" id="1650491at2"/>
<name>A0A1H6V5J1_9FIRM</name>
<dbReference type="InterPro" id="IPR036249">
    <property type="entry name" value="Thioredoxin-like_sf"/>
</dbReference>
<proteinExistence type="predicted"/>
<dbReference type="RefSeq" id="WP_033163569.1">
    <property type="nucleotide sequence ID" value="NZ_CACWHD010000060.1"/>
</dbReference>
<dbReference type="Proteomes" id="UP000183028">
    <property type="component" value="Unassembled WGS sequence"/>
</dbReference>
<dbReference type="GeneID" id="54120954"/>
<dbReference type="AlphaFoldDB" id="A0A1H6V5J1"/>
<sequence>MKAFFKKAWKEISVFGIVLVVFLALFAYRQATYATYKTITTAQLTKMVEKKESFVLVAGSSKDSYSASYQEVLTKYQTKNRKHKIYYVDLANAKSDYMTKTLHVAVTTPTTMIVKKGQVKAQKAGAMQYYYLYDFIKSNM</sequence>